<proteinExistence type="predicted"/>
<evidence type="ECO:0000313" key="2">
    <source>
        <dbReference type="EMBL" id="KAK3177231.1"/>
    </source>
</evidence>
<protein>
    <submittedName>
        <fullName evidence="2">Uncharacterized protein</fullName>
    </submittedName>
</protein>
<organism evidence="2 3">
    <name type="scientific">Lepraria neglecta</name>
    <dbReference type="NCBI Taxonomy" id="209136"/>
    <lineage>
        <taxon>Eukaryota</taxon>
        <taxon>Fungi</taxon>
        <taxon>Dikarya</taxon>
        <taxon>Ascomycota</taxon>
        <taxon>Pezizomycotina</taxon>
        <taxon>Lecanoromycetes</taxon>
        <taxon>OSLEUM clade</taxon>
        <taxon>Lecanoromycetidae</taxon>
        <taxon>Lecanorales</taxon>
        <taxon>Lecanorineae</taxon>
        <taxon>Stereocaulaceae</taxon>
        <taxon>Lepraria</taxon>
    </lineage>
</organism>
<dbReference type="AlphaFoldDB" id="A0AAD9ZF60"/>
<gene>
    <name evidence="2" type="ORF">OEA41_008560</name>
</gene>
<reference evidence="2" key="1">
    <citation type="submission" date="2022-11" db="EMBL/GenBank/DDBJ databases">
        <title>Chromosomal genome sequence assembly and mating type (MAT) locus characterization of the leprose asexual lichenized fungus Lepraria neglecta (Nyl.) Erichsen.</title>
        <authorList>
            <person name="Allen J.L."/>
            <person name="Pfeffer B."/>
        </authorList>
    </citation>
    <scope>NUCLEOTIDE SEQUENCE</scope>
    <source>
        <strain evidence="2">Allen 5258</strain>
    </source>
</reference>
<feature type="region of interest" description="Disordered" evidence="1">
    <location>
        <begin position="24"/>
        <end position="61"/>
    </location>
</feature>
<accession>A0AAD9ZF60</accession>
<evidence type="ECO:0000313" key="3">
    <source>
        <dbReference type="Proteomes" id="UP001276659"/>
    </source>
</evidence>
<evidence type="ECO:0000256" key="1">
    <source>
        <dbReference type="SAM" id="MobiDB-lite"/>
    </source>
</evidence>
<keyword evidence="3" id="KW-1185">Reference proteome</keyword>
<sequence length="73" mass="8469">MVDMTRKLYIESIGRLLDWATEGEHCHESKGDEEQDDKDPMTNESGSEKKPEHIGVKKFDEYHQGLEEFGEID</sequence>
<dbReference type="EMBL" id="JASNWA010000004">
    <property type="protein sequence ID" value="KAK3177231.1"/>
    <property type="molecule type" value="Genomic_DNA"/>
</dbReference>
<name>A0AAD9ZF60_9LECA</name>
<dbReference type="Proteomes" id="UP001276659">
    <property type="component" value="Unassembled WGS sequence"/>
</dbReference>
<comment type="caution">
    <text evidence="2">The sequence shown here is derived from an EMBL/GenBank/DDBJ whole genome shotgun (WGS) entry which is preliminary data.</text>
</comment>